<evidence type="ECO:0000259" key="7">
    <source>
        <dbReference type="Pfam" id="PF00482"/>
    </source>
</evidence>
<dbReference type="PANTHER" id="PTHR35007">
    <property type="entry name" value="INTEGRAL MEMBRANE PROTEIN-RELATED"/>
    <property type="match status" value="1"/>
</dbReference>
<keyword evidence="3 6" id="KW-0812">Transmembrane</keyword>
<organism evidence="8 9">
    <name type="scientific">Nocardia acididurans</name>
    <dbReference type="NCBI Taxonomy" id="2802282"/>
    <lineage>
        <taxon>Bacteria</taxon>
        <taxon>Bacillati</taxon>
        <taxon>Actinomycetota</taxon>
        <taxon>Actinomycetes</taxon>
        <taxon>Mycobacteriales</taxon>
        <taxon>Nocardiaceae</taxon>
        <taxon>Nocardia</taxon>
    </lineage>
</organism>
<evidence type="ECO:0000256" key="3">
    <source>
        <dbReference type="ARBA" id="ARBA00022692"/>
    </source>
</evidence>
<evidence type="ECO:0000256" key="5">
    <source>
        <dbReference type="ARBA" id="ARBA00023136"/>
    </source>
</evidence>
<dbReference type="PANTHER" id="PTHR35007:SF3">
    <property type="entry name" value="POSSIBLE CONSERVED ALANINE RICH MEMBRANE PROTEIN"/>
    <property type="match status" value="1"/>
</dbReference>
<keyword evidence="9" id="KW-1185">Reference proteome</keyword>
<dbReference type="Pfam" id="PF00482">
    <property type="entry name" value="T2SSF"/>
    <property type="match status" value="1"/>
</dbReference>
<evidence type="ECO:0000256" key="6">
    <source>
        <dbReference type="SAM" id="Phobius"/>
    </source>
</evidence>
<gene>
    <name evidence="8" type="ORF">JK358_23185</name>
</gene>
<protein>
    <submittedName>
        <fullName evidence="8">Type II secretion system F family protein</fullName>
    </submittedName>
</protein>
<evidence type="ECO:0000313" key="8">
    <source>
        <dbReference type="EMBL" id="MBL1077310.1"/>
    </source>
</evidence>
<evidence type="ECO:0000256" key="1">
    <source>
        <dbReference type="ARBA" id="ARBA00004651"/>
    </source>
</evidence>
<evidence type="ECO:0000313" key="9">
    <source>
        <dbReference type="Proteomes" id="UP000602198"/>
    </source>
</evidence>
<comment type="caution">
    <text evidence="8">The sequence shown here is derived from an EMBL/GenBank/DDBJ whole genome shotgun (WGS) entry which is preliminary data.</text>
</comment>
<dbReference type="InterPro" id="IPR018076">
    <property type="entry name" value="T2SS_GspF_dom"/>
</dbReference>
<dbReference type="EMBL" id="JAERRJ010000009">
    <property type="protein sequence ID" value="MBL1077310.1"/>
    <property type="molecule type" value="Genomic_DNA"/>
</dbReference>
<keyword evidence="2" id="KW-1003">Cell membrane</keyword>
<name>A0ABS1MBA5_9NOCA</name>
<keyword evidence="5 6" id="KW-0472">Membrane</keyword>
<dbReference type="Proteomes" id="UP000602198">
    <property type="component" value="Unassembled WGS sequence"/>
</dbReference>
<keyword evidence="4 6" id="KW-1133">Transmembrane helix</keyword>
<accession>A0ABS1MBA5</accession>
<feature type="transmembrane region" description="Helical" evidence="6">
    <location>
        <begin position="174"/>
        <end position="195"/>
    </location>
</feature>
<reference evidence="8 9" key="1">
    <citation type="submission" date="2021-01" db="EMBL/GenBank/DDBJ databases">
        <title>WGS of actinomycetes isolated from Thailand.</title>
        <authorList>
            <person name="Thawai C."/>
        </authorList>
    </citation>
    <scope>NUCLEOTIDE SEQUENCE [LARGE SCALE GENOMIC DNA]</scope>
    <source>
        <strain evidence="8 9">LPG 2</strain>
    </source>
</reference>
<feature type="domain" description="Type II secretion system protein GspF" evidence="7">
    <location>
        <begin position="58"/>
        <end position="180"/>
    </location>
</feature>
<sequence length="200" mass="19668">MYHLSVALVLVAVAVLLAPGRTGALRRLRGTHRARLGSVRGVRDSGGAADPMAAAGALDLFAACLRAGLPAAAAAGAVAGGAPEPLGAVLRRAADLLSLGADPVTAWEQAASGCADETVGALVRMVRRSARSGAGLAGGVTELAEQRRSAVEDAAAARAERAGVLLGGPLGLCFLPAFVCLGIVPVVIGLAGRVLGGGLL</sequence>
<dbReference type="RefSeq" id="WP_201950350.1">
    <property type="nucleotide sequence ID" value="NZ_JAERRJ010000009.1"/>
</dbReference>
<comment type="subcellular location">
    <subcellularLocation>
        <location evidence="1">Cell membrane</location>
        <topology evidence="1">Multi-pass membrane protein</topology>
    </subcellularLocation>
</comment>
<evidence type="ECO:0000256" key="2">
    <source>
        <dbReference type="ARBA" id="ARBA00022475"/>
    </source>
</evidence>
<evidence type="ECO:0000256" key="4">
    <source>
        <dbReference type="ARBA" id="ARBA00022989"/>
    </source>
</evidence>
<proteinExistence type="predicted"/>